<dbReference type="RefSeq" id="WP_083600849.1">
    <property type="nucleotide sequence ID" value="NZ_CAWMWP010000043.1"/>
</dbReference>
<keyword evidence="1" id="KW-0175">Coiled coil</keyword>
<feature type="coiled-coil region" evidence="1">
    <location>
        <begin position="32"/>
        <end position="59"/>
    </location>
</feature>
<accession>A0A1Q5U8K9</accession>
<sequence length="418" mass="46361">MLQPINYYNALIPDYRKEALMETQNRLGQAQLSGLNMQNMQMQQQMQDQQLQRQQQQSLNQQISQAWGNPQAMNALMAKNPQAVDYLQKMMGVQNDNHRMALGNAARDLGMAMQSGNPQAIAQAATHHSGALSSIGSSPQEIMQMAMNDPQTLNQTIEAVRMGTLSPNEYYGVQDKQQGREIDRGRLAESMRSNRASEVLQSRGQDIQVRGQDISAENARLDREIKKAEFAQKSIDRQLASETNQIKRDDLLMKQQEAQKKASEAKADRYDNYAAAYEASQRSIDAADRIMNSPGFTGYFGTNINPFSSRWIPGTDAADTQAQVETLGSQIFLSMVSQMKGMGALSNAEGAKLQAAIGSLSSSMSEKEAKRSLSEIKNTLTQAQDRLNSKYKDESALYSSNQAESTKGSHNYSSLWGD</sequence>
<gene>
    <name evidence="3" type="ORF">Xentx_00487</name>
</gene>
<comment type="caution">
    <text evidence="3">The sequence shown here is derived from an EMBL/GenBank/DDBJ whole genome shotgun (WGS) entry which is preliminary data.</text>
</comment>
<keyword evidence="4" id="KW-1185">Reference proteome</keyword>
<protein>
    <recommendedName>
        <fullName evidence="5">DNA injection protein</fullName>
    </recommendedName>
</protein>
<dbReference type="Pfam" id="PF16928">
    <property type="entry name" value="Inj_translocase"/>
    <property type="match status" value="1"/>
</dbReference>
<reference evidence="3 4" key="1">
    <citation type="submission" date="2016-09" db="EMBL/GenBank/DDBJ databases">
        <title>Xenorhabdus thuongxuanensis sp. nov. and Xenorhabdus eapokensis sp. nov., isolated from Steinernema species.</title>
        <authorList>
            <person name="Kaempfer P."/>
            <person name="Tobias N.J."/>
            <person name="Phan Ke L."/>
            <person name="Bode H.B."/>
            <person name="Glaeser S.P."/>
        </authorList>
    </citation>
    <scope>NUCLEOTIDE SEQUENCE [LARGE SCALE GENOMIC DNA]</scope>
    <source>
        <strain evidence="3 4">30TX1</strain>
    </source>
</reference>
<dbReference type="AlphaFoldDB" id="A0A1Q5U8K9"/>
<evidence type="ECO:0000256" key="2">
    <source>
        <dbReference type="SAM" id="MobiDB-lite"/>
    </source>
</evidence>
<feature type="region of interest" description="Disordered" evidence="2">
    <location>
        <begin position="384"/>
        <end position="418"/>
    </location>
</feature>
<feature type="compositionally biased region" description="Polar residues" evidence="2">
    <location>
        <begin position="397"/>
        <end position="418"/>
    </location>
</feature>
<proteinExistence type="predicted"/>
<dbReference type="Proteomes" id="UP000186277">
    <property type="component" value="Unassembled WGS sequence"/>
</dbReference>
<evidence type="ECO:0000256" key="1">
    <source>
        <dbReference type="SAM" id="Coils"/>
    </source>
</evidence>
<dbReference type="InterPro" id="IPR031619">
    <property type="entry name" value="Inj_translocase"/>
</dbReference>
<evidence type="ECO:0008006" key="5">
    <source>
        <dbReference type="Google" id="ProtNLM"/>
    </source>
</evidence>
<dbReference type="EMBL" id="MKGR01000002">
    <property type="protein sequence ID" value="OKP08816.1"/>
    <property type="molecule type" value="Genomic_DNA"/>
</dbReference>
<evidence type="ECO:0000313" key="4">
    <source>
        <dbReference type="Proteomes" id="UP000186277"/>
    </source>
</evidence>
<dbReference type="OrthoDB" id="6481174at2"/>
<organism evidence="3 4">
    <name type="scientific">Xenorhabdus thuongxuanensis</name>
    <dbReference type="NCBI Taxonomy" id="1873484"/>
    <lineage>
        <taxon>Bacteria</taxon>
        <taxon>Pseudomonadati</taxon>
        <taxon>Pseudomonadota</taxon>
        <taxon>Gammaproteobacteria</taxon>
        <taxon>Enterobacterales</taxon>
        <taxon>Morganellaceae</taxon>
        <taxon>Xenorhabdus</taxon>
    </lineage>
</organism>
<evidence type="ECO:0000313" key="3">
    <source>
        <dbReference type="EMBL" id="OKP08816.1"/>
    </source>
</evidence>
<name>A0A1Q5U8K9_9GAMM</name>